<dbReference type="GO" id="GO:0042175">
    <property type="term" value="C:nuclear outer membrane-endoplasmic reticulum membrane network"/>
    <property type="evidence" value="ECO:0007669"/>
    <property type="project" value="TreeGrafter"/>
</dbReference>
<reference evidence="2" key="1">
    <citation type="submission" date="2020-06" db="EMBL/GenBank/DDBJ databases">
        <title>Draft genome of Bugula neritina, a colonial animal packing powerful symbionts and potential medicines.</title>
        <authorList>
            <person name="Rayko M."/>
        </authorList>
    </citation>
    <scope>NUCLEOTIDE SEQUENCE [LARGE SCALE GENOMIC DNA]</scope>
    <source>
        <strain evidence="2">Kwan_BN1</strain>
    </source>
</reference>
<evidence type="ECO:0000313" key="3">
    <source>
        <dbReference type="Proteomes" id="UP000593567"/>
    </source>
</evidence>
<dbReference type="InterPro" id="IPR039604">
    <property type="entry name" value="Bfr1"/>
</dbReference>
<dbReference type="PANTHER" id="PTHR31027:SF2">
    <property type="entry name" value="LEBERCILIN DOMAIN-CONTAINING PROTEIN"/>
    <property type="match status" value="1"/>
</dbReference>
<dbReference type="AlphaFoldDB" id="A0A7J7JH56"/>
<comment type="caution">
    <text evidence="2">The sequence shown here is derived from an EMBL/GenBank/DDBJ whole genome shotgun (WGS) entry which is preliminary data.</text>
</comment>
<feature type="coiled-coil region" evidence="1">
    <location>
        <begin position="35"/>
        <end position="111"/>
    </location>
</feature>
<dbReference type="Proteomes" id="UP000593567">
    <property type="component" value="Unassembled WGS sequence"/>
</dbReference>
<sequence length="354" mass="41031">MDKEHLCKTTMPVQNSGYEYELPTTADGKICKPSRKNFERLCRQLADEIQITQAKLAGNKAMLNDLFARLDKLKEEKTAKFTEKGSVEACVNNMSVNINKLSEKIGQLQSKLQYRDLQKLDNAIRKLQVHLDSRHFKHCEEKKIVAEIDKLNRSRKVVGEYLGTQSELKALRSSQHDKRAARDRVIKEIVAIRKQEEDTREKLTTCKALESQLREEMELKNNQKQSLKEQFTKHQQTYAEQKAAAKQVDLDNKQKQQQQLNWLPHHNQTRCLGLAEKVADKQQTAEMLTCQQLIEFCQRLTKQIGDDRSSQRQKKVGTAYSALIDGLFMMQCLVEGSLVAFIFELIRCWLHHMI</sequence>
<accession>A0A7J7JH56</accession>
<name>A0A7J7JH56_BUGNE</name>
<dbReference type="OrthoDB" id="2195113at2759"/>
<evidence type="ECO:0000256" key="1">
    <source>
        <dbReference type="SAM" id="Coils"/>
    </source>
</evidence>
<feature type="coiled-coil region" evidence="1">
    <location>
        <begin position="206"/>
        <end position="244"/>
    </location>
</feature>
<protein>
    <submittedName>
        <fullName evidence="2">Uncharacterized protein</fullName>
    </submittedName>
</protein>
<proteinExistence type="predicted"/>
<dbReference type="EMBL" id="VXIV02002437">
    <property type="protein sequence ID" value="KAF6025669.1"/>
    <property type="molecule type" value="Genomic_DNA"/>
</dbReference>
<keyword evidence="1" id="KW-0175">Coiled coil</keyword>
<dbReference type="GO" id="GO:0005783">
    <property type="term" value="C:endoplasmic reticulum"/>
    <property type="evidence" value="ECO:0007669"/>
    <property type="project" value="TreeGrafter"/>
</dbReference>
<organism evidence="2 3">
    <name type="scientific">Bugula neritina</name>
    <name type="common">Brown bryozoan</name>
    <name type="synonym">Sertularia neritina</name>
    <dbReference type="NCBI Taxonomy" id="10212"/>
    <lineage>
        <taxon>Eukaryota</taxon>
        <taxon>Metazoa</taxon>
        <taxon>Spiralia</taxon>
        <taxon>Lophotrochozoa</taxon>
        <taxon>Bryozoa</taxon>
        <taxon>Gymnolaemata</taxon>
        <taxon>Cheilostomatida</taxon>
        <taxon>Flustrina</taxon>
        <taxon>Buguloidea</taxon>
        <taxon>Bugulidae</taxon>
        <taxon>Bugula</taxon>
    </lineage>
</organism>
<gene>
    <name evidence="2" type="ORF">EB796_015920</name>
</gene>
<dbReference type="GO" id="GO:1990904">
    <property type="term" value="C:ribonucleoprotein complex"/>
    <property type="evidence" value="ECO:0007669"/>
    <property type="project" value="TreeGrafter"/>
</dbReference>
<keyword evidence="3" id="KW-1185">Reference proteome</keyword>
<evidence type="ECO:0000313" key="2">
    <source>
        <dbReference type="EMBL" id="KAF6025669.1"/>
    </source>
</evidence>
<dbReference type="PANTHER" id="PTHR31027">
    <property type="entry name" value="NUCLEAR SEGREGATION PROTEIN BFR1"/>
    <property type="match status" value="1"/>
</dbReference>
<dbReference type="GO" id="GO:0003729">
    <property type="term" value="F:mRNA binding"/>
    <property type="evidence" value="ECO:0007669"/>
    <property type="project" value="TreeGrafter"/>
</dbReference>
<dbReference type="GO" id="GO:0008298">
    <property type="term" value="P:intracellular mRNA localization"/>
    <property type="evidence" value="ECO:0007669"/>
    <property type="project" value="TreeGrafter"/>
</dbReference>